<gene>
    <name evidence="2" type="ORF">C4K68_07485</name>
</gene>
<sequence>MRFFQYEVVTVNDAELLATIIELCHNNLSDQALGQQVKELIQQREKEQEELSSFLSDCGDACKL</sequence>
<reference evidence="2 3" key="1">
    <citation type="submission" date="2018-02" db="EMBL/GenBank/DDBJ databases">
        <title>novel marine gammaproteobacteria from coastal saline agro ecosystem.</title>
        <authorList>
            <person name="Krishnan R."/>
            <person name="Ramesh Kumar N."/>
        </authorList>
    </citation>
    <scope>NUCLEOTIDE SEQUENCE [LARGE SCALE GENOMIC DNA]</scope>
    <source>
        <strain evidence="2 3">228</strain>
    </source>
</reference>
<comment type="caution">
    <text evidence="2">The sequence shown here is derived from an EMBL/GenBank/DDBJ whole genome shotgun (WGS) entry which is preliminary data.</text>
</comment>
<proteinExistence type="predicted"/>
<protein>
    <submittedName>
        <fullName evidence="2">Uncharacterized protein</fullName>
    </submittedName>
</protein>
<feature type="coiled-coil region" evidence="1">
    <location>
        <begin position="30"/>
        <end position="57"/>
    </location>
</feature>
<dbReference type="EMBL" id="PRLP01000022">
    <property type="protein sequence ID" value="PPC77972.1"/>
    <property type="molecule type" value="Genomic_DNA"/>
</dbReference>
<evidence type="ECO:0000313" key="2">
    <source>
        <dbReference type="EMBL" id="PPC77972.1"/>
    </source>
</evidence>
<evidence type="ECO:0000313" key="3">
    <source>
        <dbReference type="Proteomes" id="UP000238196"/>
    </source>
</evidence>
<accession>A0A2S5KTK5</accession>
<organism evidence="2 3">
    <name type="scientific">Proteobacteria bacterium 228</name>
    <dbReference type="NCBI Taxonomy" id="2083153"/>
    <lineage>
        <taxon>Bacteria</taxon>
        <taxon>Pseudomonadati</taxon>
        <taxon>Pseudomonadota</taxon>
    </lineage>
</organism>
<keyword evidence="1" id="KW-0175">Coiled coil</keyword>
<dbReference type="Proteomes" id="UP000238196">
    <property type="component" value="Unassembled WGS sequence"/>
</dbReference>
<name>A0A2S5KTK5_9PROT</name>
<evidence type="ECO:0000256" key="1">
    <source>
        <dbReference type="SAM" id="Coils"/>
    </source>
</evidence>
<dbReference type="AlphaFoldDB" id="A0A2S5KTK5"/>